<evidence type="ECO:0000313" key="4">
    <source>
        <dbReference type="Proteomes" id="UP000537204"/>
    </source>
</evidence>
<comment type="caution">
    <text evidence="3">The sequence shown here is derived from an EMBL/GenBank/DDBJ whole genome shotgun (WGS) entry which is preliminary data.</text>
</comment>
<dbReference type="PROSITE" id="PS51257">
    <property type="entry name" value="PROKAR_LIPOPROTEIN"/>
    <property type="match status" value="1"/>
</dbReference>
<sequence length="148" mass="16175">MNSSKVNMKKSFFSLAAIMILFGTACQNNQQNHENNANPKQGDSTTVKNGSALAERIIGKWVQPIPGQEPSKQGIQLNSDGSASSINIHTLIYEKWKLKGDTLLLSNHTEGVKTTGSYVDTTLIKDLTDSTLVLTMKGASDTKYTREK</sequence>
<dbReference type="Proteomes" id="UP000537204">
    <property type="component" value="Unassembled WGS sequence"/>
</dbReference>
<organism evidence="3 4">
    <name type="scientific">Pedobacter cryoconitis</name>
    <dbReference type="NCBI Taxonomy" id="188932"/>
    <lineage>
        <taxon>Bacteria</taxon>
        <taxon>Pseudomonadati</taxon>
        <taxon>Bacteroidota</taxon>
        <taxon>Sphingobacteriia</taxon>
        <taxon>Sphingobacteriales</taxon>
        <taxon>Sphingobacteriaceae</taxon>
        <taxon>Pedobacter</taxon>
    </lineage>
</organism>
<feature type="signal peptide" evidence="1">
    <location>
        <begin position="1"/>
        <end position="25"/>
    </location>
</feature>
<evidence type="ECO:0000259" key="2">
    <source>
        <dbReference type="Pfam" id="PF12702"/>
    </source>
</evidence>
<evidence type="ECO:0000313" key="3">
    <source>
        <dbReference type="EMBL" id="MBB5639098.1"/>
    </source>
</evidence>
<dbReference type="Gene3D" id="2.40.128.280">
    <property type="match status" value="1"/>
</dbReference>
<protein>
    <recommendedName>
        <fullName evidence="2">Lipocalin-like domain-containing protein</fullName>
    </recommendedName>
</protein>
<dbReference type="InterPro" id="IPR024311">
    <property type="entry name" value="Lipocalin-like"/>
</dbReference>
<keyword evidence="1" id="KW-0732">Signal</keyword>
<dbReference type="RefSeq" id="WP_183885034.1">
    <property type="nucleotide sequence ID" value="NZ_JACHCE010000011.1"/>
</dbReference>
<feature type="chain" id="PRO_5030791888" description="Lipocalin-like domain-containing protein" evidence="1">
    <location>
        <begin position="26"/>
        <end position="148"/>
    </location>
</feature>
<reference evidence="3 4" key="1">
    <citation type="submission" date="2020-08" db="EMBL/GenBank/DDBJ databases">
        <title>Genomic Encyclopedia of Type Strains, Phase IV (KMG-V): Genome sequencing to study the core and pangenomes of soil and plant-associated prokaryotes.</title>
        <authorList>
            <person name="Whitman W."/>
        </authorList>
    </citation>
    <scope>NUCLEOTIDE SEQUENCE [LARGE SCALE GENOMIC DNA]</scope>
    <source>
        <strain evidence="3 4">S3M1</strain>
    </source>
</reference>
<dbReference type="Pfam" id="PF12702">
    <property type="entry name" value="Lipocalin_3"/>
    <property type="match status" value="1"/>
</dbReference>
<name>A0A7W9E1J1_9SPHI</name>
<gene>
    <name evidence="3" type="ORF">HDE68_005036</name>
</gene>
<dbReference type="AlphaFoldDB" id="A0A7W9E1J1"/>
<feature type="domain" description="Lipocalin-like" evidence="2">
    <location>
        <begin position="55"/>
        <end position="146"/>
    </location>
</feature>
<accession>A0A7W9E1J1</accession>
<evidence type="ECO:0000256" key="1">
    <source>
        <dbReference type="SAM" id="SignalP"/>
    </source>
</evidence>
<proteinExistence type="predicted"/>
<dbReference type="EMBL" id="JACHCE010000011">
    <property type="protein sequence ID" value="MBB5639098.1"/>
    <property type="molecule type" value="Genomic_DNA"/>
</dbReference>